<dbReference type="InterPro" id="IPR005162">
    <property type="entry name" value="Retrotrans_gag_dom"/>
</dbReference>
<organism evidence="2 3">
    <name type="scientific">Amborella trichopoda</name>
    <dbReference type="NCBI Taxonomy" id="13333"/>
    <lineage>
        <taxon>Eukaryota</taxon>
        <taxon>Viridiplantae</taxon>
        <taxon>Streptophyta</taxon>
        <taxon>Embryophyta</taxon>
        <taxon>Tracheophyta</taxon>
        <taxon>Spermatophyta</taxon>
        <taxon>Magnoliopsida</taxon>
        <taxon>Amborellales</taxon>
        <taxon>Amborellaceae</taxon>
        <taxon>Amborella</taxon>
    </lineage>
</organism>
<evidence type="ECO:0000313" key="3">
    <source>
        <dbReference type="Proteomes" id="UP000017836"/>
    </source>
</evidence>
<proteinExistence type="predicted"/>
<evidence type="ECO:0000259" key="1">
    <source>
        <dbReference type="Pfam" id="PF03732"/>
    </source>
</evidence>
<keyword evidence="3" id="KW-1185">Reference proteome</keyword>
<accession>W1PBY8</accession>
<dbReference type="Proteomes" id="UP000017836">
    <property type="component" value="Unassembled WGS sequence"/>
</dbReference>
<dbReference type="Pfam" id="PF03732">
    <property type="entry name" value="Retrotrans_gag"/>
    <property type="match status" value="1"/>
</dbReference>
<dbReference type="STRING" id="13333.W1PBY8"/>
<dbReference type="PROSITE" id="PS51257">
    <property type="entry name" value="PROKAR_LIPOPROTEIN"/>
    <property type="match status" value="1"/>
</dbReference>
<feature type="domain" description="Retrotransposon gag" evidence="1">
    <location>
        <begin position="6"/>
        <end position="78"/>
    </location>
</feature>
<gene>
    <name evidence="2" type="ORF">AMTR_s00007p00248630</name>
</gene>
<reference evidence="3" key="1">
    <citation type="journal article" date="2013" name="Science">
        <title>The Amborella genome and the evolution of flowering plants.</title>
        <authorList>
            <consortium name="Amborella Genome Project"/>
        </authorList>
    </citation>
    <scope>NUCLEOTIDE SEQUENCE [LARGE SCALE GENOMIC DNA]</scope>
</reference>
<dbReference type="Gramene" id="ERN05463">
    <property type="protein sequence ID" value="ERN05463"/>
    <property type="gene ID" value="AMTR_s00007p00248630"/>
</dbReference>
<protein>
    <recommendedName>
        <fullName evidence="1">Retrotransposon gag domain-containing protein</fullName>
    </recommendedName>
</protein>
<dbReference type="HOGENOM" id="CLU_2052764_0_0_1"/>
<name>W1PBY8_AMBTC</name>
<dbReference type="EMBL" id="KI394011">
    <property type="protein sequence ID" value="ERN05463.1"/>
    <property type="molecule type" value="Genomic_DNA"/>
</dbReference>
<dbReference type="AlphaFoldDB" id="W1PBY8"/>
<evidence type="ECO:0000313" key="2">
    <source>
        <dbReference type="EMBL" id="ERN05463.1"/>
    </source>
</evidence>
<sequence>MRVADTSRPKVNTWEALKQELREQFLLGNAAWVGCEALSKLRQTGSVRDYVNRFALPMLDIRAMNEDDRLFNFVSGLQAEGLADLDLRGAVDSNHEGVPSWANSERVVRGYGTRPEKGVV</sequence>